<dbReference type="Proteomes" id="UP000199220">
    <property type="component" value="Unassembled WGS sequence"/>
</dbReference>
<sequence>MRNRPARSRYHQRRRRLVPLGAALAVASTLVVSGAASAEPDASATDPSLDLSASVVDLGVAASERNVRTGAAGVLPDGTPVSYAISDGNPVSFNVINMDTGELISSFELPPKTVGSYPAIAPDGTVYFGVRDGKSTLVHRYDPATDELEFLIESPTGDAVTRSLVVGENGLIYGSTYPRAKAFTYNPETGEVVDFGSVTTDDKYAWGLEESDGIMYLGTGIGAGHVMTVDTATGEIAEIPLPQEADDVLRYFYKFRQVGDLIAMGFSPGISGGTNTLFWDTVNEEWTCEGAIPRFLDLNGPFTQATPDGRMYYMSEDEIWSFDSADCAVEPTGWNAADLDNDTRVIDMVMIGEGDSATPLLVGINNDGSTWRFDPATGEHGAFDSNVPGAPLTAHTVTNGPDDRVYVSTYLGPGTIGRFDPVTEEITELNGPGQASSLIGFGEQLVIGSYPNAVVHMGDPAQPWDWGTNPAQMFRLIGDDQDRIVAMDTDDEIIVFGTVSDYGFRGGSLTVTDMDGTTDVYRDLVEHQSVTSVAFGEDGLIYAGTGVRGGLSSPNSPLDAHLVIFDPDSRQLLYAEVPVPDNDTVAGLAVRGDTLWGVTNTGLVFSFDTTTRTVTSTTDLGTGQSPSPWGLASAIQAHPSDGLLYGIAGQSIFAFDPATQDFQFLTEAEFKRITITGSGDIYGIDATNLYRIDIEANAPECTTTIDGTHHGPLTVTDGVTCIADGTIDGPTTVNEGASLIAHGATLLGPVHSTSASWIELTESSISGGVSIVGSTRSTTISGSEVNGRLACSENSPAPTNLGVPNTVSGPQTGQCRDL</sequence>
<accession>A0A1H5MTS6</accession>
<dbReference type="PANTHER" id="PTHR40274">
    <property type="entry name" value="VIRGINIAMYCIN B LYASE"/>
    <property type="match status" value="1"/>
</dbReference>
<dbReference type="STRING" id="648782.SAMN04488554_3574"/>
<dbReference type="InterPro" id="IPR011044">
    <property type="entry name" value="Quino_amine_DH_bsu"/>
</dbReference>
<evidence type="ECO:0000313" key="3">
    <source>
        <dbReference type="EMBL" id="SEE91768.1"/>
    </source>
</evidence>
<evidence type="ECO:0000256" key="2">
    <source>
        <dbReference type="SAM" id="SignalP"/>
    </source>
</evidence>
<gene>
    <name evidence="3" type="ORF">SAMN04488554_3574</name>
</gene>
<organism evidence="3 4">
    <name type="scientific">Ruania alba</name>
    <dbReference type="NCBI Taxonomy" id="648782"/>
    <lineage>
        <taxon>Bacteria</taxon>
        <taxon>Bacillati</taxon>
        <taxon>Actinomycetota</taxon>
        <taxon>Actinomycetes</taxon>
        <taxon>Micrococcales</taxon>
        <taxon>Ruaniaceae</taxon>
        <taxon>Ruania</taxon>
    </lineage>
</organism>
<feature type="region of interest" description="Disordered" evidence="1">
    <location>
        <begin position="795"/>
        <end position="818"/>
    </location>
</feature>
<dbReference type="SUPFAM" id="SSF50969">
    <property type="entry name" value="YVTN repeat-like/Quinoprotein amine dehydrogenase"/>
    <property type="match status" value="1"/>
</dbReference>
<dbReference type="EMBL" id="FNTX01000002">
    <property type="protein sequence ID" value="SEE91768.1"/>
    <property type="molecule type" value="Genomic_DNA"/>
</dbReference>
<dbReference type="PANTHER" id="PTHR40274:SF3">
    <property type="entry name" value="VIRGINIAMYCIN B LYASE"/>
    <property type="match status" value="1"/>
</dbReference>
<keyword evidence="4" id="KW-1185">Reference proteome</keyword>
<name>A0A1H5MTS6_9MICO</name>
<feature type="signal peptide" evidence="2">
    <location>
        <begin position="1"/>
        <end position="38"/>
    </location>
</feature>
<evidence type="ECO:0000313" key="4">
    <source>
        <dbReference type="Proteomes" id="UP000199220"/>
    </source>
</evidence>
<dbReference type="InterPro" id="IPR051344">
    <property type="entry name" value="Vgb"/>
</dbReference>
<reference evidence="4" key="1">
    <citation type="submission" date="2016-10" db="EMBL/GenBank/DDBJ databases">
        <authorList>
            <person name="Varghese N."/>
            <person name="Submissions S."/>
        </authorList>
    </citation>
    <scope>NUCLEOTIDE SEQUENCE [LARGE SCALE GENOMIC DNA]</scope>
    <source>
        <strain evidence="4">DSM 21368</strain>
    </source>
</reference>
<evidence type="ECO:0000256" key="1">
    <source>
        <dbReference type="SAM" id="MobiDB-lite"/>
    </source>
</evidence>
<feature type="chain" id="PRO_5011760010" evidence="2">
    <location>
        <begin position="39"/>
        <end position="818"/>
    </location>
</feature>
<proteinExistence type="predicted"/>
<protein>
    <submittedName>
        <fullName evidence="3">Uncharacterized protein</fullName>
    </submittedName>
</protein>
<dbReference type="AlphaFoldDB" id="A0A1H5MTS6"/>
<keyword evidence="2" id="KW-0732">Signal</keyword>
<dbReference type="SUPFAM" id="SSF82171">
    <property type="entry name" value="DPP6 N-terminal domain-like"/>
    <property type="match status" value="1"/>
</dbReference>